<dbReference type="InterPro" id="IPR024370">
    <property type="entry name" value="PBP_domain"/>
</dbReference>
<feature type="signal peptide" evidence="1">
    <location>
        <begin position="1"/>
        <end position="22"/>
    </location>
</feature>
<accession>A0A367LQ88</accession>
<dbReference type="EMBL" id="LKCN02000001">
    <property type="protein sequence ID" value="RCI16402.1"/>
    <property type="molecule type" value="Genomic_DNA"/>
</dbReference>
<dbReference type="STRING" id="1330021.A0A367LQ88"/>
<dbReference type="SUPFAM" id="SSF53850">
    <property type="entry name" value="Periplasmic binding protein-like II"/>
    <property type="match status" value="1"/>
</dbReference>
<evidence type="ECO:0000256" key="1">
    <source>
        <dbReference type="SAM" id="SignalP"/>
    </source>
</evidence>
<comment type="caution">
    <text evidence="3">The sequence shown here is derived from an EMBL/GenBank/DDBJ whole genome shotgun (WGS) entry which is preliminary data.</text>
</comment>
<evidence type="ECO:0000259" key="2">
    <source>
        <dbReference type="Pfam" id="PF12849"/>
    </source>
</evidence>
<keyword evidence="1" id="KW-0732">Signal</keyword>
<protein>
    <recommendedName>
        <fullName evidence="2">PBP domain-containing protein</fullName>
    </recommendedName>
</protein>
<dbReference type="Pfam" id="PF12849">
    <property type="entry name" value="PBP_like_2"/>
    <property type="match status" value="1"/>
</dbReference>
<dbReference type="PANTHER" id="PTHR37945">
    <property type="entry name" value="EXTRACELLULAR TUNGSTATE BINDING PROTEIN"/>
    <property type="match status" value="1"/>
</dbReference>
<dbReference type="Proteomes" id="UP000253664">
    <property type="component" value="Unassembled WGS sequence"/>
</dbReference>
<evidence type="ECO:0000313" key="3">
    <source>
        <dbReference type="EMBL" id="RCI16402.1"/>
    </source>
</evidence>
<feature type="chain" id="PRO_5016900236" description="PBP domain-containing protein" evidence="1">
    <location>
        <begin position="23"/>
        <end position="310"/>
    </location>
</feature>
<proteinExistence type="predicted"/>
<dbReference type="PANTHER" id="PTHR37945:SF1">
    <property type="entry name" value="EXTRACELLULAR TUNGSTATE BINDING PROTEIN"/>
    <property type="match status" value="1"/>
</dbReference>
<gene>
    <name evidence="3" type="ORF">L249_2867</name>
</gene>
<sequence length="310" mass="34074">MIVLISPLLLLLLLLLATSSVAVEPEAVYGGRGSGNSSSTLRLGNGDKEKTALSNAYIEHQAKTKGQTLQVAWYKSDTTQSIKLLQSNDVDVCITYNKAAEDMAVKEGIAMSPSYYAFNDHFLLVGPKSNPAKVDEDSPDALAAFAKINMEAEKSGGDPPVRFLSRYDKSATNIKESLLFASIGQVPWTDDNSTLYQRFEAFPIQALTMAMDMDAYTLTDKGTLLSVNETVRNQVVVYSKGTDDEDDVLLNPAHLLIGAQGNQEMAKSFAEWLIDEKGQSVIADFEKNGEKLYTRAPSEKKKKKKKKRSR</sequence>
<feature type="domain" description="PBP" evidence="2">
    <location>
        <begin position="39"/>
        <end position="276"/>
    </location>
</feature>
<name>A0A367LQ88_9HYPO</name>
<evidence type="ECO:0000313" key="4">
    <source>
        <dbReference type="Proteomes" id="UP000253664"/>
    </source>
</evidence>
<keyword evidence="4" id="KW-1185">Reference proteome</keyword>
<dbReference type="OrthoDB" id="10260248at2759"/>
<dbReference type="AlphaFoldDB" id="A0A367LQ88"/>
<reference evidence="3 4" key="1">
    <citation type="journal article" date="2015" name="BMC Genomics">
        <title>Insights from the genome of Ophiocordyceps polyrhachis-furcata to pathogenicity and host specificity in insect fungi.</title>
        <authorList>
            <person name="Wichadakul D."/>
            <person name="Kobmoo N."/>
            <person name="Ingsriswang S."/>
            <person name="Tangphatsornruang S."/>
            <person name="Chantasingh D."/>
            <person name="Luangsa-ard J.J."/>
            <person name="Eurwilaichitr L."/>
        </authorList>
    </citation>
    <scope>NUCLEOTIDE SEQUENCE [LARGE SCALE GENOMIC DNA]</scope>
    <source>
        <strain evidence="3 4">BCC 54312</strain>
    </source>
</reference>
<dbReference type="Gene3D" id="3.40.190.10">
    <property type="entry name" value="Periplasmic binding protein-like II"/>
    <property type="match status" value="2"/>
</dbReference>
<organism evidence="3 4">
    <name type="scientific">Ophiocordyceps polyrhachis-furcata BCC 54312</name>
    <dbReference type="NCBI Taxonomy" id="1330021"/>
    <lineage>
        <taxon>Eukaryota</taxon>
        <taxon>Fungi</taxon>
        <taxon>Dikarya</taxon>
        <taxon>Ascomycota</taxon>
        <taxon>Pezizomycotina</taxon>
        <taxon>Sordariomycetes</taxon>
        <taxon>Hypocreomycetidae</taxon>
        <taxon>Hypocreales</taxon>
        <taxon>Ophiocordycipitaceae</taxon>
        <taxon>Ophiocordyceps</taxon>
    </lineage>
</organism>
<dbReference type="InterPro" id="IPR052738">
    <property type="entry name" value="ABC-Tungstate_binding"/>
</dbReference>